<organism evidence="1">
    <name type="scientific">Oryza barthii</name>
    <dbReference type="NCBI Taxonomy" id="65489"/>
    <lineage>
        <taxon>Eukaryota</taxon>
        <taxon>Viridiplantae</taxon>
        <taxon>Streptophyta</taxon>
        <taxon>Embryophyta</taxon>
        <taxon>Tracheophyta</taxon>
        <taxon>Spermatophyta</taxon>
        <taxon>Magnoliopsida</taxon>
        <taxon>Liliopsida</taxon>
        <taxon>Poales</taxon>
        <taxon>Poaceae</taxon>
        <taxon>BOP clade</taxon>
        <taxon>Oryzoideae</taxon>
        <taxon>Oryzeae</taxon>
        <taxon>Oryzinae</taxon>
        <taxon>Oryza</taxon>
    </lineage>
</organism>
<keyword evidence="2" id="KW-1185">Reference proteome</keyword>
<protein>
    <submittedName>
        <fullName evidence="1">Uncharacterized protein</fullName>
    </submittedName>
</protein>
<accession>A0A0D3EL36</accession>
<evidence type="ECO:0000313" key="1">
    <source>
        <dbReference type="EnsemblPlants" id="OBART01G07340.1"/>
    </source>
</evidence>
<dbReference type="EnsemblPlants" id="OBART01G07340.1">
    <property type="protein sequence ID" value="OBART01G07340.1"/>
    <property type="gene ID" value="OBART01G07340"/>
</dbReference>
<dbReference type="PaxDb" id="65489-OBART01G07340.1"/>
<proteinExistence type="predicted"/>
<dbReference type="AlphaFoldDB" id="A0A0D3EL36"/>
<name>A0A0D3EL36_9ORYZ</name>
<dbReference type="Gramene" id="OBART01G07340.1">
    <property type="protein sequence ID" value="OBART01G07340.1"/>
    <property type="gene ID" value="OBART01G07340"/>
</dbReference>
<dbReference type="Proteomes" id="UP000026960">
    <property type="component" value="Chromosome 1"/>
</dbReference>
<evidence type="ECO:0000313" key="2">
    <source>
        <dbReference type="Proteomes" id="UP000026960"/>
    </source>
</evidence>
<reference evidence="1" key="2">
    <citation type="submission" date="2015-03" db="UniProtKB">
        <authorList>
            <consortium name="EnsemblPlants"/>
        </authorList>
    </citation>
    <scope>IDENTIFICATION</scope>
</reference>
<reference evidence="1" key="1">
    <citation type="journal article" date="2009" name="Rice">
        <title>De Novo Next Generation Sequencing of Plant Genomes.</title>
        <authorList>
            <person name="Rounsley S."/>
            <person name="Marri P.R."/>
            <person name="Yu Y."/>
            <person name="He R."/>
            <person name="Sisneros N."/>
            <person name="Goicoechea J.L."/>
            <person name="Lee S.J."/>
            <person name="Angelova A."/>
            <person name="Kudrna D."/>
            <person name="Luo M."/>
            <person name="Affourtit J."/>
            <person name="Desany B."/>
            <person name="Knight J."/>
            <person name="Niazi F."/>
            <person name="Egholm M."/>
            <person name="Wing R.A."/>
        </authorList>
    </citation>
    <scope>NUCLEOTIDE SEQUENCE [LARGE SCALE GENOMIC DNA]</scope>
    <source>
        <strain evidence="1">cv. IRGC 105608</strain>
    </source>
</reference>
<dbReference type="HOGENOM" id="CLU_210577_0_0_1"/>
<sequence>MPSFGIFALDGFSKTKPPISQLSLNLCTNLNLRRAINFEDDDHKRSLIEGVP</sequence>